<reference evidence="2 3" key="1">
    <citation type="journal article" date="2017" name="Int. J. Syst. Evol. Microbiol.">
        <title>Mucilaginibacterpsychrotolerans sp. nov., isolated from peatlands.</title>
        <authorList>
            <person name="Deng Y."/>
            <person name="Shen L."/>
            <person name="Xu B."/>
            <person name="Liu Y."/>
            <person name="Gu Z."/>
            <person name="Liu H."/>
            <person name="Zhou Y."/>
        </authorList>
    </citation>
    <scope>NUCLEOTIDE SEQUENCE [LARGE SCALE GENOMIC DNA]</scope>
    <source>
        <strain evidence="2 3">NH7-4</strain>
    </source>
</reference>
<keyword evidence="3" id="KW-1185">Reference proteome</keyword>
<dbReference type="Proteomes" id="UP000297540">
    <property type="component" value="Unassembled WGS sequence"/>
</dbReference>
<evidence type="ECO:0000313" key="3">
    <source>
        <dbReference type="Proteomes" id="UP000297540"/>
    </source>
</evidence>
<organism evidence="2 3">
    <name type="scientific">Mucilaginibacter psychrotolerans</name>
    <dbReference type="NCBI Taxonomy" id="1524096"/>
    <lineage>
        <taxon>Bacteria</taxon>
        <taxon>Pseudomonadati</taxon>
        <taxon>Bacteroidota</taxon>
        <taxon>Sphingobacteriia</taxon>
        <taxon>Sphingobacteriales</taxon>
        <taxon>Sphingobacteriaceae</taxon>
        <taxon>Mucilaginibacter</taxon>
    </lineage>
</organism>
<proteinExistence type="predicted"/>
<sequence>MCIKNYALFFTACLVLLISSQAFMISAKHQVPVINSHLLIDNNQVIQNDFLGVNAVYHGFTYMPDNIMAPLSATEKNREFARVRAMELKIARTWYRPNWACATNLFSDFDWNSMRMQAFYQWLDKMKKLNVKVALQAGWFFPQDTYFGHITPDSTKNVERYAEWVSESLNQMINVRGYSNIKYLMLFTKPLNSHSQKGPEGGFSEPNFYAKVCTEINEKLIKTNLRSAVKLVGPNSGSTDTAAYVGWSVNKLNNVIDIFSWHTYNGQKYNTNPPSEYDGWKQIVDAGKRKVIKTNKPYWIDEYGANQPNENVRRTADYGNYIAQAVAAFTNSGAQTSLLWILFDQKYEGHTTNHDSFYKGIQRWGLTQSPQDSLSGPPKVYPAWYSFAIMSKYLGNYAPTKVYKTTSADSLYVVSTSAGSDLTVMVVNAAHSAKRFDVKFARPVYRPVYRTFNRHVYDPEKIRQYIGIDIIPSDKKFAAIATVFSDQIPARGVSIYTTKK</sequence>
<comment type="caution">
    <text evidence="2">The sequence shown here is derived from an EMBL/GenBank/DDBJ whole genome shotgun (WGS) entry which is preliminary data.</text>
</comment>
<gene>
    <name evidence="2" type="ORF">E2R66_07265</name>
</gene>
<dbReference type="EMBL" id="SOZE01000005">
    <property type="protein sequence ID" value="TFF38798.1"/>
    <property type="molecule type" value="Genomic_DNA"/>
</dbReference>
<name>A0A4Y8SIP5_9SPHI</name>
<accession>A0A4Y8SIP5</accession>
<feature type="chain" id="PRO_5021287779" description="Glycoside hydrolase family 5 domain-containing protein" evidence="1">
    <location>
        <begin position="25"/>
        <end position="500"/>
    </location>
</feature>
<protein>
    <recommendedName>
        <fullName evidence="4">Glycoside hydrolase family 5 domain-containing protein</fullName>
    </recommendedName>
</protein>
<dbReference type="InterPro" id="IPR017853">
    <property type="entry name" value="GH"/>
</dbReference>
<evidence type="ECO:0000313" key="2">
    <source>
        <dbReference type="EMBL" id="TFF38798.1"/>
    </source>
</evidence>
<dbReference type="OrthoDB" id="2988582at2"/>
<evidence type="ECO:0008006" key="4">
    <source>
        <dbReference type="Google" id="ProtNLM"/>
    </source>
</evidence>
<keyword evidence="1" id="KW-0732">Signal</keyword>
<dbReference type="SUPFAM" id="SSF51445">
    <property type="entry name" value="(Trans)glycosidases"/>
    <property type="match status" value="1"/>
</dbReference>
<feature type="signal peptide" evidence="1">
    <location>
        <begin position="1"/>
        <end position="24"/>
    </location>
</feature>
<dbReference type="Gene3D" id="3.20.20.80">
    <property type="entry name" value="Glycosidases"/>
    <property type="match status" value="1"/>
</dbReference>
<evidence type="ECO:0000256" key="1">
    <source>
        <dbReference type="SAM" id="SignalP"/>
    </source>
</evidence>
<dbReference type="AlphaFoldDB" id="A0A4Y8SIP5"/>
<dbReference type="RefSeq" id="WP_133228279.1">
    <property type="nucleotide sequence ID" value="NZ_SOZE01000005.1"/>
</dbReference>